<dbReference type="NCBIfam" id="TIGR00121">
    <property type="entry name" value="birA_ligase"/>
    <property type="match status" value="1"/>
</dbReference>
<evidence type="ECO:0000256" key="1">
    <source>
        <dbReference type="ARBA" id="ARBA00022598"/>
    </source>
</evidence>
<proteinExistence type="predicted"/>
<dbReference type="CDD" id="cd16442">
    <property type="entry name" value="BPL"/>
    <property type="match status" value="1"/>
</dbReference>
<evidence type="ECO:0000259" key="2">
    <source>
        <dbReference type="PROSITE" id="PS51733"/>
    </source>
</evidence>
<dbReference type="InterPro" id="IPR004408">
    <property type="entry name" value="Biotin_CoA_COase_ligase"/>
</dbReference>
<dbReference type="Pfam" id="PF03099">
    <property type="entry name" value="BPL_LplA_LipB"/>
    <property type="match status" value="1"/>
</dbReference>
<keyword evidence="4" id="KW-1185">Reference proteome</keyword>
<feature type="domain" description="BPL/LPL catalytic" evidence="2">
    <location>
        <begin position="16"/>
        <end position="188"/>
    </location>
</feature>
<dbReference type="EMBL" id="JAOYOD010000001">
    <property type="protein sequence ID" value="MCV9387702.1"/>
    <property type="molecule type" value="Genomic_DNA"/>
</dbReference>
<protein>
    <submittedName>
        <fullName evidence="3">Biotin--[acetyl-CoA-carboxylase] ligase</fullName>
        <ecNumber evidence="3">6.3.4.15</ecNumber>
    </submittedName>
</protein>
<dbReference type="InterPro" id="IPR045864">
    <property type="entry name" value="aa-tRNA-synth_II/BPL/LPL"/>
</dbReference>
<evidence type="ECO:0000313" key="4">
    <source>
        <dbReference type="Proteomes" id="UP001300692"/>
    </source>
</evidence>
<dbReference type="Gene3D" id="3.30.930.10">
    <property type="entry name" value="Bira Bifunctional Protein, Domain 2"/>
    <property type="match status" value="1"/>
</dbReference>
<dbReference type="PANTHER" id="PTHR12835:SF5">
    <property type="entry name" value="BIOTIN--PROTEIN LIGASE"/>
    <property type="match status" value="1"/>
</dbReference>
<evidence type="ECO:0000313" key="3">
    <source>
        <dbReference type="EMBL" id="MCV9387702.1"/>
    </source>
</evidence>
<dbReference type="SUPFAM" id="SSF55681">
    <property type="entry name" value="Class II aaRS and biotin synthetases"/>
    <property type="match status" value="1"/>
</dbReference>
<dbReference type="InterPro" id="IPR004143">
    <property type="entry name" value="BPL_LPL_catalytic"/>
</dbReference>
<dbReference type="PANTHER" id="PTHR12835">
    <property type="entry name" value="BIOTIN PROTEIN LIGASE"/>
    <property type="match status" value="1"/>
</dbReference>
<dbReference type="Proteomes" id="UP001300692">
    <property type="component" value="Unassembled WGS sequence"/>
</dbReference>
<reference evidence="3 4" key="1">
    <citation type="submission" date="2022-10" db="EMBL/GenBank/DDBJ databases">
        <title>Comparative genomics and taxonomic characterization of three novel marine species of genus Reichenbachiella exhibiting antioxidant and polysaccharide degradation activities.</title>
        <authorList>
            <person name="Muhammad N."/>
            <person name="Lee Y.-J."/>
            <person name="Ko J."/>
            <person name="Kim S.-G."/>
        </authorList>
    </citation>
    <scope>NUCLEOTIDE SEQUENCE [LARGE SCALE GENOMIC DNA]</scope>
    <source>
        <strain evidence="3 4">ABR2-5</strain>
    </source>
</reference>
<sequence length="250" mass="28456">MHKFFAKTQFLGKKVIFLPQCHSTNEVAMSLVNHGHAREGMVVITEDQTAGKGQRGNSWHSEPGKNLTFSFIIKPHFVSLDRQFQLHTIVSLGILDAIRKFTNEQLKVKWPNDIYLGEKKLGGILIENTIRGSQIDYSVVGIGLNANQVSFELPNATSLIIHNKVEVNLDELAEEVLIQIEKRYSQVQEGINLMSEYEASLFGKERERNFQDGKGKFRGIIKGVNENGQLMVWDQQCLRTYNFKEVSFLD</sequence>
<dbReference type="EC" id="6.3.4.15" evidence="3"/>
<comment type="caution">
    <text evidence="3">The sequence shown here is derived from an EMBL/GenBank/DDBJ whole genome shotgun (WGS) entry which is preliminary data.</text>
</comment>
<gene>
    <name evidence="3" type="ORF">N7U62_13555</name>
</gene>
<accession>A0ABT3CVH9</accession>
<keyword evidence="1 3" id="KW-0436">Ligase</keyword>
<dbReference type="PROSITE" id="PS51733">
    <property type="entry name" value="BPL_LPL_CATALYTIC"/>
    <property type="match status" value="1"/>
</dbReference>
<dbReference type="GO" id="GO:0004077">
    <property type="term" value="F:biotin--[biotin carboxyl-carrier protein] ligase activity"/>
    <property type="evidence" value="ECO:0007669"/>
    <property type="project" value="UniProtKB-EC"/>
</dbReference>
<organism evidence="3 4">
    <name type="scientific">Reichenbachiella ulvae</name>
    <dbReference type="NCBI Taxonomy" id="2980104"/>
    <lineage>
        <taxon>Bacteria</taxon>
        <taxon>Pseudomonadati</taxon>
        <taxon>Bacteroidota</taxon>
        <taxon>Cytophagia</taxon>
        <taxon>Cytophagales</taxon>
        <taxon>Reichenbachiellaceae</taxon>
        <taxon>Reichenbachiella</taxon>
    </lineage>
</organism>
<name>A0ABT3CVH9_9BACT</name>